<reference evidence="1 2" key="1">
    <citation type="journal article" date="2018" name="PLoS ONE">
        <title>The draft genome of Kipferlia bialata reveals reductive genome evolution in fornicate parasites.</title>
        <authorList>
            <person name="Tanifuji G."/>
            <person name="Takabayashi S."/>
            <person name="Kume K."/>
            <person name="Takagi M."/>
            <person name="Nakayama T."/>
            <person name="Kamikawa R."/>
            <person name="Inagaki Y."/>
            <person name="Hashimoto T."/>
        </authorList>
    </citation>
    <scope>NUCLEOTIDE SEQUENCE [LARGE SCALE GENOMIC DNA]</scope>
    <source>
        <strain evidence="1">NY0173</strain>
    </source>
</reference>
<name>A0A9K3GFW2_9EUKA</name>
<keyword evidence="2" id="KW-1185">Reference proteome</keyword>
<sequence>MVGQEGHHSWATPGSIDGCLTGAFREESLECVDPNCRCAVKVTRSGRGWRVGTFQSTWEGDLGSHSRECESKSGCPFQTRRMDLHRMDDDFMLHRVEGGYEGEKAIARSLSLLRPGTSDIRILCSSDRYSADPATRHIKGMLSVPMYPTAAAGASLVRVSTTPAPEETDAAWRRYQGRSAVIGSSLYNMKGTSYSVLSLDSLQSRFSSLPRTVGGKVVNGNATVWCLAAFDESLYCGLSSYPTENKYLHRYTPDSDTWEAIPLPKEGFSHGLSNLVVVRGALHLFSIRSRLHSVPRYEALLSAKPSTHYTYTPQHGLVYEGTVPVGVDWSNAKVLGDCIVFFGRCAFHVYDCISGEWGKGWPEEEDPAEARENALVVDATHVGVYTDTRMLFASCLVADERRLYPHPSLKWAECQLPL</sequence>
<evidence type="ECO:0000313" key="1">
    <source>
        <dbReference type="EMBL" id="GIQ80531.1"/>
    </source>
</evidence>
<comment type="caution">
    <text evidence="1">The sequence shown here is derived from an EMBL/GenBank/DDBJ whole genome shotgun (WGS) entry which is preliminary data.</text>
</comment>
<protein>
    <submittedName>
        <fullName evidence="1">Uncharacterized protein</fullName>
    </submittedName>
</protein>
<accession>A0A9K3GFW2</accession>
<proteinExistence type="predicted"/>
<dbReference type="AlphaFoldDB" id="A0A9K3GFW2"/>
<dbReference type="Proteomes" id="UP000265618">
    <property type="component" value="Unassembled WGS sequence"/>
</dbReference>
<evidence type="ECO:0000313" key="2">
    <source>
        <dbReference type="Proteomes" id="UP000265618"/>
    </source>
</evidence>
<dbReference type="EMBL" id="BDIP01000189">
    <property type="protein sequence ID" value="GIQ80531.1"/>
    <property type="molecule type" value="Genomic_DNA"/>
</dbReference>
<dbReference type="Gene3D" id="2.120.10.80">
    <property type="entry name" value="Kelch-type beta propeller"/>
    <property type="match status" value="1"/>
</dbReference>
<dbReference type="InterPro" id="IPR015915">
    <property type="entry name" value="Kelch-typ_b-propeller"/>
</dbReference>
<gene>
    <name evidence="1" type="ORF">KIPB_001344</name>
</gene>
<organism evidence="1 2">
    <name type="scientific">Kipferlia bialata</name>
    <dbReference type="NCBI Taxonomy" id="797122"/>
    <lineage>
        <taxon>Eukaryota</taxon>
        <taxon>Metamonada</taxon>
        <taxon>Carpediemonas-like organisms</taxon>
        <taxon>Kipferlia</taxon>
    </lineage>
</organism>